<evidence type="ECO:0000313" key="1">
    <source>
        <dbReference type="EMBL" id="OAD67889.1"/>
    </source>
</evidence>
<gene>
    <name evidence="1" type="ORF">PHYBLDRAFT_68260</name>
</gene>
<reference evidence="2" key="1">
    <citation type="submission" date="2015-06" db="EMBL/GenBank/DDBJ databases">
        <title>Expansion of signal transduction pathways in fungi by whole-genome duplication.</title>
        <authorList>
            <consortium name="DOE Joint Genome Institute"/>
            <person name="Corrochano L.M."/>
            <person name="Kuo A."/>
            <person name="Marcet-Houben M."/>
            <person name="Polaino S."/>
            <person name="Salamov A."/>
            <person name="Villalobos J.M."/>
            <person name="Alvarez M.I."/>
            <person name="Avalos J."/>
            <person name="Benito E.P."/>
            <person name="Benoit I."/>
            <person name="Burger G."/>
            <person name="Camino L.P."/>
            <person name="Canovas D."/>
            <person name="Cerda-Olmedo E."/>
            <person name="Cheng J.-F."/>
            <person name="Dominguez A."/>
            <person name="Elias M."/>
            <person name="Eslava A.P."/>
            <person name="Glaser F."/>
            <person name="Grimwood J."/>
            <person name="Gutierrez G."/>
            <person name="Heitman J."/>
            <person name="Henrissat B."/>
            <person name="Iturriaga E.A."/>
            <person name="Lang B.F."/>
            <person name="Lavin J.L."/>
            <person name="Lee S."/>
            <person name="Li W."/>
            <person name="Lindquist E."/>
            <person name="Lopez-Garcia S."/>
            <person name="Luque E.M."/>
            <person name="Marcos A.T."/>
            <person name="Martin J."/>
            <person name="McCluskey K."/>
            <person name="Medina H.R."/>
            <person name="Miralles-Duran A."/>
            <person name="Miyazaki A."/>
            <person name="Munoz-Torres E."/>
            <person name="Oguiza J.A."/>
            <person name="Ohm R."/>
            <person name="Olmedo M."/>
            <person name="Orejas M."/>
            <person name="Ortiz-Castellanos L."/>
            <person name="Pisabarro A.G."/>
            <person name="Rodriguez-Romero J."/>
            <person name="Ruiz-Herrera J."/>
            <person name="Ruiz-Vazquez R."/>
            <person name="Sanz C."/>
            <person name="Schackwitz W."/>
            <person name="Schmutz J."/>
            <person name="Shahriari M."/>
            <person name="Shelest E."/>
            <person name="Silva-Franco F."/>
            <person name="Soanes D."/>
            <person name="Syed K."/>
            <person name="Tagua V.G."/>
            <person name="Talbot N.J."/>
            <person name="Thon M."/>
            <person name="De vries R.P."/>
            <person name="Wiebenga A."/>
            <person name="Yadav J.S."/>
            <person name="Braun E.L."/>
            <person name="Baker S."/>
            <person name="Garre V."/>
            <person name="Horwitz B."/>
            <person name="Torres-Martinez S."/>
            <person name="Idnurm A."/>
            <person name="Herrera-Estrella A."/>
            <person name="Gabaldon T."/>
            <person name="Grigoriev I.V."/>
        </authorList>
    </citation>
    <scope>NUCLEOTIDE SEQUENCE [LARGE SCALE GENOMIC DNA]</scope>
    <source>
        <strain evidence="2">NRRL 1555(-)</strain>
    </source>
</reference>
<keyword evidence="2" id="KW-1185">Reference proteome</keyword>
<evidence type="ECO:0008006" key="3">
    <source>
        <dbReference type="Google" id="ProtNLM"/>
    </source>
</evidence>
<name>A0A167KE85_PHYB8</name>
<organism evidence="1 2">
    <name type="scientific">Phycomyces blakesleeanus (strain ATCC 8743b / DSM 1359 / FGSC 10004 / NBRC 33097 / NRRL 1555)</name>
    <dbReference type="NCBI Taxonomy" id="763407"/>
    <lineage>
        <taxon>Eukaryota</taxon>
        <taxon>Fungi</taxon>
        <taxon>Fungi incertae sedis</taxon>
        <taxon>Mucoromycota</taxon>
        <taxon>Mucoromycotina</taxon>
        <taxon>Mucoromycetes</taxon>
        <taxon>Mucorales</taxon>
        <taxon>Phycomycetaceae</taxon>
        <taxon>Phycomyces</taxon>
    </lineage>
</organism>
<accession>A0A167KE85</accession>
<dbReference type="AlphaFoldDB" id="A0A167KE85"/>
<dbReference type="GeneID" id="29002822"/>
<dbReference type="Proteomes" id="UP000077315">
    <property type="component" value="Unassembled WGS sequence"/>
</dbReference>
<dbReference type="InParanoid" id="A0A167KE85"/>
<dbReference type="EMBL" id="KV440997">
    <property type="protein sequence ID" value="OAD67889.1"/>
    <property type="molecule type" value="Genomic_DNA"/>
</dbReference>
<evidence type="ECO:0000313" key="2">
    <source>
        <dbReference type="Proteomes" id="UP000077315"/>
    </source>
</evidence>
<sequence length="220" mass="25723">MEDVAEELAIDLLTGRKYHVYSGKQKVSSYSFGRIRLWKTTPFTHKAQIEPRTTQNWVKLSAVESLTKTFENFRLKETSTRNFILYECTLNFKRTNLQSLTRNSGRDLENRYQWVKKLVEYTEMSYLTSWVLADETDFNINMRSEIRKPSNPKKRNAKGTVTGHFMKFISKNSDKIEKFPKLSKFYVAIGNAPTHILEDIVKLIVTRGYRAIYLLPTSLS</sequence>
<proteinExistence type="predicted"/>
<protein>
    <recommendedName>
        <fullName evidence="3">Tc1-like transposase DDE domain-containing protein</fullName>
    </recommendedName>
</protein>
<dbReference type="VEuPathDB" id="FungiDB:PHYBLDRAFT_68260"/>
<dbReference type="RefSeq" id="XP_018285929.1">
    <property type="nucleotide sequence ID" value="XM_018441916.1"/>
</dbReference>